<feature type="non-terminal residue" evidence="1">
    <location>
        <position position="1"/>
    </location>
</feature>
<protein>
    <submittedName>
        <fullName evidence="1">Uncharacterized protein</fullName>
    </submittedName>
</protein>
<organism evidence="1 2">
    <name type="scientific">Streblomastix strix</name>
    <dbReference type="NCBI Taxonomy" id="222440"/>
    <lineage>
        <taxon>Eukaryota</taxon>
        <taxon>Metamonada</taxon>
        <taxon>Preaxostyla</taxon>
        <taxon>Oxymonadida</taxon>
        <taxon>Streblomastigidae</taxon>
        <taxon>Streblomastix</taxon>
    </lineage>
</organism>
<name>A0A5J4UMA6_9EUKA</name>
<accession>A0A5J4UMA6</accession>
<reference evidence="1 2" key="1">
    <citation type="submission" date="2019-03" db="EMBL/GenBank/DDBJ databases">
        <title>Single cell metagenomics reveals metabolic interactions within the superorganism composed of flagellate Streblomastix strix and complex community of Bacteroidetes bacteria on its surface.</title>
        <authorList>
            <person name="Treitli S.C."/>
            <person name="Kolisko M."/>
            <person name="Husnik F."/>
            <person name="Keeling P."/>
            <person name="Hampl V."/>
        </authorList>
    </citation>
    <scope>NUCLEOTIDE SEQUENCE [LARGE SCALE GENOMIC DNA]</scope>
    <source>
        <strain evidence="1">ST1C</strain>
    </source>
</reference>
<proteinExistence type="predicted"/>
<evidence type="ECO:0000313" key="2">
    <source>
        <dbReference type="Proteomes" id="UP000324800"/>
    </source>
</evidence>
<gene>
    <name evidence="1" type="ORF">EZS28_033282</name>
</gene>
<dbReference type="EMBL" id="SNRW01014695">
    <property type="protein sequence ID" value="KAA6371191.1"/>
    <property type="molecule type" value="Genomic_DNA"/>
</dbReference>
<evidence type="ECO:0000313" key="1">
    <source>
        <dbReference type="EMBL" id="KAA6371191.1"/>
    </source>
</evidence>
<dbReference type="Proteomes" id="UP000324800">
    <property type="component" value="Unassembled WGS sequence"/>
</dbReference>
<dbReference type="AlphaFoldDB" id="A0A5J4UMA6"/>
<comment type="caution">
    <text evidence="1">The sequence shown here is derived from an EMBL/GenBank/DDBJ whole genome shotgun (WGS) entry which is preliminary data.</text>
</comment>
<sequence>SKTQAKQTIVSQQDYDFDLRFIDILSFIPPNNTFNFLFSRNLNQMIDWVSHTGNMLDIIVLQILPSVFRID</sequence>